<feature type="binding site" evidence="10">
    <location>
        <position position="573"/>
    </location>
    <ligand>
        <name>ATP</name>
        <dbReference type="ChEBI" id="CHEBI:30616"/>
    </ligand>
</feature>
<evidence type="ECO:0000256" key="1">
    <source>
        <dbReference type="ARBA" id="ARBA00010507"/>
    </source>
</evidence>
<dbReference type="PROSITE" id="PS00107">
    <property type="entry name" value="PROTEIN_KINASE_ATP"/>
    <property type="match status" value="1"/>
</dbReference>
<name>A0A7C8YSG8_OPUST</name>
<comment type="catalytic activity">
    <reaction evidence="8">
        <text>L-threonyl-[protein] + ATP = O-phospho-L-threonyl-[protein] + ADP + H(+)</text>
        <dbReference type="Rhea" id="RHEA:46608"/>
        <dbReference type="Rhea" id="RHEA-COMP:11060"/>
        <dbReference type="Rhea" id="RHEA-COMP:11605"/>
        <dbReference type="ChEBI" id="CHEBI:15378"/>
        <dbReference type="ChEBI" id="CHEBI:30013"/>
        <dbReference type="ChEBI" id="CHEBI:30616"/>
        <dbReference type="ChEBI" id="CHEBI:61977"/>
        <dbReference type="ChEBI" id="CHEBI:456216"/>
        <dbReference type="EC" id="2.7.11.1"/>
    </reaction>
</comment>
<dbReference type="SUPFAM" id="SSF56112">
    <property type="entry name" value="Protein kinase-like (PK-like)"/>
    <property type="match status" value="1"/>
</dbReference>
<dbReference type="AlphaFoldDB" id="A0A7C8YSG8"/>
<keyword evidence="5 10" id="KW-0547">Nucleotide-binding</keyword>
<dbReference type="GO" id="GO:0004674">
    <property type="term" value="F:protein serine/threonine kinase activity"/>
    <property type="evidence" value="ECO:0007669"/>
    <property type="project" value="UniProtKB-KW"/>
</dbReference>
<dbReference type="EMBL" id="GISG01052897">
    <property type="protein sequence ID" value="MBA4625638.1"/>
    <property type="molecule type" value="Transcribed_RNA"/>
</dbReference>
<dbReference type="Gene3D" id="1.10.510.10">
    <property type="entry name" value="Transferase(Phosphotransferase) domain 1"/>
    <property type="match status" value="1"/>
</dbReference>
<dbReference type="SMART" id="SM00220">
    <property type="entry name" value="S_TKc"/>
    <property type="match status" value="1"/>
</dbReference>
<evidence type="ECO:0000256" key="9">
    <source>
        <dbReference type="ARBA" id="ARBA00048679"/>
    </source>
</evidence>
<feature type="domain" description="Protein kinase" evidence="12">
    <location>
        <begin position="546"/>
        <end position="804"/>
    </location>
</feature>
<keyword evidence="7 10" id="KW-0067">ATP-binding</keyword>
<evidence type="ECO:0000256" key="3">
    <source>
        <dbReference type="ARBA" id="ARBA00022527"/>
    </source>
</evidence>
<dbReference type="EC" id="2.7.11.1" evidence="2"/>
<keyword evidence="6 13" id="KW-0418">Kinase</keyword>
<evidence type="ECO:0000259" key="12">
    <source>
        <dbReference type="PROSITE" id="PS50011"/>
    </source>
</evidence>
<dbReference type="InterPro" id="IPR017441">
    <property type="entry name" value="Protein_kinase_ATP_BS"/>
</dbReference>
<dbReference type="InterPro" id="IPR011009">
    <property type="entry name" value="Kinase-like_dom_sf"/>
</dbReference>
<dbReference type="InterPro" id="IPR000719">
    <property type="entry name" value="Prot_kinase_dom"/>
</dbReference>
<evidence type="ECO:0000256" key="10">
    <source>
        <dbReference type="PROSITE-ProRule" id="PRU10141"/>
    </source>
</evidence>
<reference evidence="13" key="1">
    <citation type="journal article" date="2013" name="J. Plant Res.">
        <title>Effect of fungi and light on seed germination of three Opuntia species from semiarid lands of central Mexico.</title>
        <authorList>
            <person name="Delgado-Sanchez P."/>
            <person name="Jimenez-Bremont J.F."/>
            <person name="Guerrero-Gonzalez Mde L."/>
            <person name="Flores J."/>
        </authorList>
    </citation>
    <scope>NUCLEOTIDE SEQUENCE</scope>
    <source>
        <tissue evidence="13">Cladode</tissue>
    </source>
</reference>
<feature type="compositionally biased region" description="Polar residues" evidence="11">
    <location>
        <begin position="449"/>
        <end position="463"/>
    </location>
</feature>
<dbReference type="EMBL" id="GISG01052896">
    <property type="protein sequence ID" value="MBA4625637.1"/>
    <property type="molecule type" value="Transcribed_RNA"/>
</dbReference>
<evidence type="ECO:0000256" key="5">
    <source>
        <dbReference type="ARBA" id="ARBA00022741"/>
    </source>
</evidence>
<dbReference type="FunFam" id="1.10.510.10:FF:000193">
    <property type="entry name" value="Serine/threonine-protein kinase CTR1"/>
    <property type="match status" value="1"/>
</dbReference>
<feature type="compositionally biased region" description="Basic and acidic residues" evidence="11">
    <location>
        <begin position="434"/>
        <end position="446"/>
    </location>
</feature>
<dbReference type="InterPro" id="IPR001245">
    <property type="entry name" value="Ser-Thr/Tyr_kinase_cat_dom"/>
</dbReference>
<dbReference type="Pfam" id="PF07714">
    <property type="entry name" value="PK_Tyr_Ser-Thr"/>
    <property type="match status" value="1"/>
</dbReference>
<dbReference type="Gene3D" id="3.30.200.20">
    <property type="entry name" value="Phosphorylase Kinase, domain 1"/>
    <property type="match status" value="1"/>
</dbReference>
<keyword evidence="4 13" id="KW-0808">Transferase</keyword>
<dbReference type="PRINTS" id="PR00109">
    <property type="entry name" value="TYRKINASE"/>
</dbReference>
<accession>A0A7C8YSG8</accession>
<evidence type="ECO:0000256" key="7">
    <source>
        <dbReference type="ARBA" id="ARBA00022840"/>
    </source>
</evidence>
<dbReference type="GO" id="GO:0006950">
    <property type="term" value="P:response to stress"/>
    <property type="evidence" value="ECO:0007669"/>
    <property type="project" value="UniProtKB-ARBA"/>
</dbReference>
<evidence type="ECO:0000313" key="13">
    <source>
        <dbReference type="EMBL" id="MBA4625638.1"/>
    </source>
</evidence>
<reference evidence="13" key="2">
    <citation type="submission" date="2020-07" db="EMBL/GenBank/DDBJ databases">
        <authorList>
            <person name="Vera ALvarez R."/>
            <person name="Arias-Moreno D.M."/>
            <person name="Jimenez-Jacinto V."/>
            <person name="Jimenez-Bremont J.F."/>
            <person name="Swaminathan K."/>
            <person name="Moose S.P."/>
            <person name="Guerrero-Gonzalez M.L."/>
            <person name="Marino-Ramirez L."/>
            <person name="Landsman D."/>
            <person name="Rodriguez-Kessler M."/>
            <person name="Delgado-Sanchez P."/>
        </authorList>
    </citation>
    <scope>NUCLEOTIDE SEQUENCE</scope>
    <source>
        <tissue evidence="13">Cladode</tissue>
    </source>
</reference>
<evidence type="ECO:0000256" key="11">
    <source>
        <dbReference type="SAM" id="MobiDB-lite"/>
    </source>
</evidence>
<organism evidence="13">
    <name type="scientific">Opuntia streptacantha</name>
    <name type="common">Prickly pear cactus</name>
    <name type="synonym">Opuntia cardona</name>
    <dbReference type="NCBI Taxonomy" id="393608"/>
    <lineage>
        <taxon>Eukaryota</taxon>
        <taxon>Viridiplantae</taxon>
        <taxon>Streptophyta</taxon>
        <taxon>Embryophyta</taxon>
        <taxon>Tracheophyta</taxon>
        <taxon>Spermatophyta</taxon>
        <taxon>Magnoliopsida</taxon>
        <taxon>eudicotyledons</taxon>
        <taxon>Gunneridae</taxon>
        <taxon>Pentapetalae</taxon>
        <taxon>Caryophyllales</taxon>
        <taxon>Cactineae</taxon>
        <taxon>Cactaceae</taxon>
        <taxon>Opuntioideae</taxon>
        <taxon>Opuntia</taxon>
    </lineage>
</organism>
<keyword evidence="3" id="KW-0723">Serine/threonine-protein kinase</keyword>
<comment type="similarity">
    <text evidence="1">Belongs to the protein kinase superfamily. TKL Ser/Thr protein kinase family. RAF subfamily.</text>
</comment>
<dbReference type="InterPro" id="IPR008271">
    <property type="entry name" value="Ser/Thr_kinase_AS"/>
</dbReference>
<evidence type="ECO:0000256" key="4">
    <source>
        <dbReference type="ARBA" id="ARBA00022679"/>
    </source>
</evidence>
<dbReference type="InterPro" id="IPR055164">
    <property type="entry name" value="EDR1/CTR1/ARMC3-like_pept-like"/>
</dbReference>
<proteinExistence type="inferred from homology"/>
<dbReference type="PANTHER" id="PTHR44329">
    <property type="entry name" value="SERINE/THREONINE-PROTEIN KINASE TNNI3K-RELATED"/>
    <property type="match status" value="1"/>
</dbReference>
<dbReference type="GO" id="GO:0005524">
    <property type="term" value="F:ATP binding"/>
    <property type="evidence" value="ECO:0007669"/>
    <property type="project" value="UniProtKB-UniRule"/>
</dbReference>
<dbReference type="PANTHER" id="PTHR44329:SF281">
    <property type="entry name" value="SERINE_THREONINE-PROTEIN KINASE CTR1"/>
    <property type="match status" value="1"/>
</dbReference>
<dbReference type="Pfam" id="PF14381">
    <property type="entry name" value="EDR1_CTR1_ARMC3_pept"/>
    <property type="match status" value="1"/>
</dbReference>
<dbReference type="InterPro" id="IPR051681">
    <property type="entry name" value="Ser/Thr_Kinases-Pseudokinases"/>
</dbReference>
<dbReference type="CDD" id="cd13999">
    <property type="entry name" value="STKc_MAP3K-like"/>
    <property type="match status" value="1"/>
</dbReference>
<evidence type="ECO:0000256" key="2">
    <source>
        <dbReference type="ARBA" id="ARBA00012513"/>
    </source>
</evidence>
<feature type="region of interest" description="Disordered" evidence="11">
    <location>
        <begin position="19"/>
        <end position="43"/>
    </location>
</feature>
<protein>
    <recommendedName>
        <fullName evidence="2">non-specific serine/threonine protein kinase</fullName>
        <ecNumber evidence="2">2.7.11.1</ecNumber>
    </recommendedName>
</protein>
<evidence type="ECO:0000256" key="6">
    <source>
        <dbReference type="ARBA" id="ARBA00022777"/>
    </source>
</evidence>
<comment type="catalytic activity">
    <reaction evidence="9">
        <text>L-seryl-[protein] + ATP = O-phospho-L-seryl-[protein] + ADP + H(+)</text>
        <dbReference type="Rhea" id="RHEA:17989"/>
        <dbReference type="Rhea" id="RHEA-COMP:9863"/>
        <dbReference type="Rhea" id="RHEA-COMP:11604"/>
        <dbReference type="ChEBI" id="CHEBI:15378"/>
        <dbReference type="ChEBI" id="CHEBI:29999"/>
        <dbReference type="ChEBI" id="CHEBI:30616"/>
        <dbReference type="ChEBI" id="CHEBI:83421"/>
        <dbReference type="ChEBI" id="CHEBI:456216"/>
        <dbReference type="EC" id="2.7.11.1"/>
    </reaction>
</comment>
<dbReference type="FunFam" id="3.30.200.20:FF:000060">
    <property type="entry name" value="Serine/threonine-protein kinase isoform 1"/>
    <property type="match status" value="1"/>
</dbReference>
<dbReference type="PROSITE" id="PS50011">
    <property type="entry name" value="PROTEIN_KINASE_DOM"/>
    <property type="match status" value="1"/>
</dbReference>
<feature type="compositionally biased region" description="Polar residues" evidence="11">
    <location>
        <begin position="499"/>
        <end position="514"/>
    </location>
</feature>
<sequence>MEMPGRRSNYTLLSQVEDQAPSAAKFSGERGVDWDAGAPDPRNRITTMFPSIGLQRQSSGSSFGESSLSGDYYVPSISLPPTESDGFSYLQDGAAAGELRLRATSAAAIEGGGGSSSKSWAQQTEESYQLQLALALRLSSEAASAEDPNFLDPVADDSRLSSSGSAESISHRFWVNGCLSYSDKIPDGFYLIHGMDPYVWTLCADLQENGRIPSLESLKSVDPRNESSLEVILIDRRSDSSLKELLNKAHTVSSNCITTDDVVDQLAKLVCSRMGGAASTREEELVPMWEKFSNDLKDCLGSVVLPIGSLSRGLCRHRALLFKVLADTIDLPCRIARGCKYCHRDDATSCLVRFGLDRECMIDLIGKPGCLCEPDSLLNGPSSISISSPLCFPRFRSVEPAVDFRSLAEQYFSDCQSLNLVFDKPSAGAGVNEQDDHKQLGRKIPDRNNPVSSSPNQEETSQPPAYDQFPKSSNPPPNIGRPTNVNEFPPSRFGPGKQRGTQQYFPDSMENTSTNSRLEANQLIPIRSSGEVSLAMDDLLISWSDLVVKERIGAGSFGTVHRAEWDGSEVAVKILMEQDFHPERCKEFLREVAIMKKLRHPNIVLFMGAVTEPPNLAIVTEYLSRGSLYRLLHKSGGKEMLDERRRLCMAFDVANGMNYLHRRNPPIVHRDLKSPNLLVDKKFTVKVCDFGLSRLKANTFLSSKSAAGTPEWMAPEVLRDEPSNEKSDVYSFGVILWELATLQQPWSNLNPAQVVAAVGFRGKRLEIPRDVNPQVAAIIEACWANEPWKRPSFFDIMESLKPLIRSSARQSVRGDMPQIS</sequence>
<evidence type="ECO:0000256" key="8">
    <source>
        <dbReference type="ARBA" id="ARBA00047899"/>
    </source>
</evidence>
<dbReference type="PROSITE" id="PS00108">
    <property type="entry name" value="PROTEIN_KINASE_ST"/>
    <property type="match status" value="1"/>
</dbReference>
<dbReference type="GO" id="GO:0010182">
    <property type="term" value="P:sugar mediated signaling pathway"/>
    <property type="evidence" value="ECO:0007669"/>
    <property type="project" value="UniProtKB-ARBA"/>
</dbReference>
<feature type="region of interest" description="Disordered" evidence="11">
    <location>
        <begin position="427"/>
        <end position="514"/>
    </location>
</feature>